<dbReference type="Gene3D" id="3.60.21.10">
    <property type="match status" value="1"/>
</dbReference>
<dbReference type="RefSeq" id="WP_235436154.1">
    <property type="nucleotide sequence ID" value="NZ_LGSS01000009.1"/>
</dbReference>
<proteinExistence type="predicted"/>
<dbReference type="Proteomes" id="UP000037267">
    <property type="component" value="Unassembled WGS sequence"/>
</dbReference>
<reference evidence="4" key="1">
    <citation type="submission" date="2015-07" db="EMBL/GenBank/DDBJ databases">
        <title>Draft genome sequence of the purine-degrading Gottschalkia purinilyticum DSM 1384 (formerly Clostridium purinilyticum).</title>
        <authorList>
            <person name="Poehlein A."/>
            <person name="Schiel-Bengelsdorf B."/>
            <person name="Bengelsdorf F.R."/>
            <person name="Daniel R."/>
            <person name="Duerre P."/>
        </authorList>
    </citation>
    <scope>NUCLEOTIDE SEQUENCE [LARGE SCALE GENOMIC DNA]</scope>
    <source>
        <strain evidence="4">DSM 1384</strain>
    </source>
</reference>
<name>A0A0L0W9B2_GOTPU</name>
<evidence type="ECO:0000256" key="1">
    <source>
        <dbReference type="ARBA" id="ARBA00022801"/>
    </source>
</evidence>
<dbReference type="InterPro" id="IPR050535">
    <property type="entry name" value="DNA_Repair-Maintenance_Comp"/>
</dbReference>
<protein>
    <submittedName>
        <fullName evidence="3">Metallophosphoesterase</fullName>
    </submittedName>
</protein>
<dbReference type="PANTHER" id="PTHR30337:SF7">
    <property type="entry name" value="PHOSPHOESTERASE"/>
    <property type="match status" value="1"/>
</dbReference>
<evidence type="ECO:0000259" key="2">
    <source>
        <dbReference type="Pfam" id="PF00149"/>
    </source>
</evidence>
<dbReference type="InterPro" id="IPR041796">
    <property type="entry name" value="Mre11_N"/>
</dbReference>
<dbReference type="GO" id="GO:0016787">
    <property type="term" value="F:hydrolase activity"/>
    <property type="evidence" value="ECO:0007669"/>
    <property type="project" value="UniProtKB-KW"/>
</dbReference>
<dbReference type="PANTHER" id="PTHR30337">
    <property type="entry name" value="COMPONENT OF ATP-DEPENDENT DSDNA EXONUCLEASE"/>
    <property type="match status" value="1"/>
</dbReference>
<dbReference type="SUPFAM" id="SSF56300">
    <property type="entry name" value="Metallo-dependent phosphatases"/>
    <property type="match status" value="1"/>
</dbReference>
<gene>
    <name evidence="3" type="ORF">CLPU_9c00390</name>
</gene>
<dbReference type="EMBL" id="LGSS01000009">
    <property type="protein sequence ID" value="KNF08143.1"/>
    <property type="molecule type" value="Genomic_DNA"/>
</dbReference>
<dbReference type="InterPro" id="IPR004843">
    <property type="entry name" value="Calcineurin-like_PHP"/>
</dbReference>
<sequence>MHKIKCIHTGDLHLGLKFKNINFDSEFAHKRRLEIWETFSNIIERCKETSSDLLLISGDLFEDKYCTVNDIRKIESKFKEIANTKVVIIAGNHDPLNSKSIYNLGNWSENVYIIREDKVCKIEFDDINTVIWGLSWSKKEEKNQLLDEVSIEDSNKINILLAHGDIFNKNSEYLPIDKEKLIRSGFNYVALGHIHKHQFITDKIAYCGSPEPLDFGEIGEHGIIEGEISLDHTNMNFRSISKRKLIVKDIVIDECMNYDDIIQSIIECVSDENKKNSICKITVKGIRDKDVKIDDYIKDNIKKYFDYIEIIDETNPNYDIEEIYKKNADNIIGFFIKEIEKEGLDDEINKEALYYGLDVLLSEKVKL</sequence>
<dbReference type="Pfam" id="PF00149">
    <property type="entry name" value="Metallophos"/>
    <property type="match status" value="1"/>
</dbReference>
<comment type="caution">
    <text evidence="3">The sequence shown here is derived from an EMBL/GenBank/DDBJ whole genome shotgun (WGS) entry which is preliminary data.</text>
</comment>
<dbReference type="AlphaFoldDB" id="A0A0L0W9B2"/>
<keyword evidence="4" id="KW-1185">Reference proteome</keyword>
<dbReference type="PATRIC" id="fig|1503.3.peg.3319"/>
<dbReference type="STRING" id="1503.CLPU_9c00390"/>
<organism evidence="3 4">
    <name type="scientific">Gottschalkia purinilytica</name>
    <name type="common">Clostridium purinilyticum</name>
    <dbReference type="NCBI Taxonomy" id="1503"/>
    <lineage>
        <taxon>Bacteria</taxon>
        <taxon>Bacillati</taxon>
        <taxon>Bacillota</taxon>
        <taxon>Tissierellia</taxon>
        <taxon>Tissierellales</taxon>
        <taxon>Gottschalkiaceae</taxon>
        <taxon>Gottschalkia</taxon>
    </lineage>
</organism>
<keyword evidence="1" id="KW-0378">Hydrolase</keyword>
<evidence type="ECO:0000313" key="4">
    <source>
        <dbReference type="Proteomes" id="UP000037267"/>
    </source>
</evidence>
<dbReference type="CDD" id="cd00840">
    <property type="entry name" value="MPP_Mre11_N"/>
    <property type="match status" value="1"/>
</dbReference>
<evidence type="ECO:0000313" key="3">
    <source>
        <dbReference type="EMBL" id="KNF08143.1"/>
    </source>
</evidence>
<accession>A0A0L0W9B2</accession>
<dbReference type="InterPro" id="IPR029052">
    <property type="entry name" value="Metallo-depent_PP-like"/>
</dbReference>
<feature type="domain" description="Calcineurin-like phosphoesterase" evidence="2">
    <location>
        <begin position="5"/>
        <end position="196"/>
    </location>
</feature>